<keyword evidence="6 13" id="KW-0560">Oxidoreductase</keyword>
<evidence type="ECO:0000256" key="9">
    <source>
        <dbReference type="SAM" id="MobiDB-lite"/>
    </source>
</evidence>
<comment type="similarity">
    <text evidence="1">Belongs to the NADH dehydrogenase family.</text>
</comment>
<evidence type="ECO:0000256" key="2">
    <source>
        <dbReference type="ARBA" id="ARBA00012637"/>
    </source>
</evidence>
<dbReference type="GO" id="GO:0050136">
    <property type="term" value="F:NADH dehydrogenase (quinone) (non-electrogenic) activity"/>
    <property type="evidence" value="ECO:0007669"/>
    <property type="project" value="UniProtKB-EC"/>
</dbReference>
<evidence type="ECO:0000256" key="4">
    <source>
        <dbReference type="ARBA" id="ARBA00022827"/>
    </source>
</evidence>
<evidence type="ECO:0000313" key="13">
    <source>
        <dbReference type="EMBL" id="XBO38360.1"/>
    </source>
</evidence>
<dbReference type="PRINTS" id="PR00368">
    <property type="entry name" value="FADPNR"/>
</dbReference>
<evidence type="ECO:0000256" key="3">
    <source>
        <dbReference type="ARBA" id="ARBA00022630"/>
    </source>
</evidence>
<evidence type="ECO:0000256" key="10">
    <source>
        <dbReference type="SAM" id="Phobius"/>
    </source>
</evidence>
<name>A0AAU7JDZ7_9HYPH</name>
<evidence type="ECO:0000256" key="7">
    <source>
        <dbReference type="ARBA" id="ARBA00023027"/>
    </source>
</evidence>
<evidence type="ECO:0000259" key="12">
    <source>
        <dbReference type="Pfam" id="PF22366"/>
    </source>
</evidence>
<dbReference type="PRINTS" id="PR00411">
    <property type="entry name" value="PNDRDTASEI"/>
</dbReference>
<sequence>MHTVSSRRRVVIVGGGFGGLSAAQALARAPVDVTLIDRHNYHLFQPLLYQVATAGLSPADIASPIRGVLHRQKNAFVMLARVTGVDPDRRVVMTDEGDVAYDALIIATGAKHAYFGRDGWERHAPGLKKIEDATELRRRILLAFEKAEIVKDPAERRRLLTFAVIGGGPTGVEMAGAIAELARTALAADFRAIDPRMTRVVLIEAGPRILPSFHPQSSATAAAGLRGLGVEVEAGAPVTAVDGEGVEVAGRRIESRTIVWAAGVRASPAARWLGAEADGAGRVKVAADLSVPGRPNIFVIGDAAHVAGPDGRPLPGVAPVAKQQGRHAARQIGLAPELRAPFRYRDYGAMATIGRRKAVADLGRVRLSGSLAWLIWCVAHVYFLIGFRNRMSVAANWAWSYVTYQRGPRLITGSGEEHPLAPEQAPAAALRRSA</sequence>
<keyword evidence="10" id="KW-0812">Transmembrane</keyword>
<dbReference type="InterPro" id="IPR045024">
    <property type="entry name" value="NDH-2"/>
</dbReference>
<evidence type="ECO:0000256" key="6">
    <source>
        <dbReference type="ARBA" id="ARBA00023002"/>
    </source>
</evidence>
<dbReference type="SUPFAM" id="SSF51905">
    <property type="entry name" value="FAD/NAD(P)-binding domain"/>
    <property type="match status" value="1"/>
</dbReference>
<reference evidence="13" key="1">
    <citation type="submission" date="2024-05" db="EMBL/GenBank/DDBJ databases">
        <authorList>
            <person name="Kim S."/>
            <person name="Heo J."/>
            <person name="Choi H."/>
            <person name="Choi Y."/>
            <person name="Kwon S.-W."/>
            <person name="Kim Y."/>
        </authorList>
    </citation>
    <scope>NUCLEOTIDE SEQUENCE</scope>
    <source>
        <strain evidence="13">KACC 23698</strain>
    </source>
</reference>
<dbReference type="Gene3D" id="3.50.50.100">
    <property type="match status" value="1"/>
</dbReference>
<feature type="region of interest" description="Disordered" evidence="9">
    <location>
        <begin position="413"/>
        <end position="434"/>
    </location>
</feature>
<feature type="compositionally biased region" description="Low complexity" evidence="9">
    <location>
        <begin position="421"/>
        <end position="434"/>
    </location>
</feature>
<dbReference type="EC" id="1.6.5.9" evidence="2"/>
<feature type="domain" description="External alternative NADH-ubiquinone oxidoreductase-like C-terminal" evidence="12">
    <location>
        <begin position="348"/>
        <end position="400"/>
    </location>
</feature>
<dbReference type="Pfam" id="PF07992">
    <property type="entry name" value="Pyr_redox_2"/>
    <property type="match status" value="1"/>
</dbReference>
<feature type="domain" description="FAD/NAD(P)-binding" evidence="11">
    <location>
        <begin position="9"/>
        <end position="325"/>
    </location>
</feature>
<accession>A0AAU7JDZ7</accession>
<dbReference type="RefSeq" id="WP_406855199.1">
    <property type="nucleotide sequence ID" value="NZ_CP157484.1"/>
</dbReference>
<dbReference type="PANTHER" id="PTHR43706:SF47">
    <property type="entry name" value="EXTERNAL NADH-UBIQUINONE OXIDOREDUCTASE 1, MITOCHONDRIAL-RELATED"/>
    <property type="match status" value="1"/>
</dbReference>
<dbReference type="InterPro" id="IPR036188">
    <property type="entry name" value="FAD/NAD-bd_sf"/>
</dbReference>
<organism evidence="13">
    <name type="scientific">Alsobacter sp. KACC 23698</name>
    <dbReference type="NCBI Taxonomy" id="3149229"/>
    <lineage>
        <taxon>Bacteria</taxon>
        <taxon>Pseudomonadati</taxon>
        <taxon>Pseudomonadota</taxon>
        <taxon>Alphaproteobacteria</taxon>
        <taxon>Hyphomicrobiales</taxon>
        <taxon>Alsobacteraceae</taxon>
        <taxon>Alsobacter</taxon>
    </lineage>
</organism>
<keyword evidence="5" id="KW-0809">Transit peptide</keyword>
<keyword evidence="4" id="KW-0274">FAD</keyword>
<dbReference type="AlphaFoldDB" id="A0AAU7JDZ7"/>
<keyword evidence="7" id="KW-0520">NAD</keyword>
<keyword evidence="10" id="KW-1133">Transmembrane helix</keyword>
<proteinExistence type="inferred from homology"/>
<dbReference type="EMBL" id="CP157484">
    <property type="protein sequence ID" value="XBO38360.1"/>
    <property type="molecule type" value="Genomic_DNA"/>
</dbReference>
<dbReference type="PANTHER" id="PTHR43706">
    <property type="entry name" value="NADH DEHYDROGENASE"/>
    <property type="match status" value="1"/>
</dbReference>
<evidence type="ECO:0000259" key="11">
    <source>
        <dbReference type="Pfam" id="PF07992"/>
    </source>
</evidence>
<dbReference type="InterPro" id="IPR054585">
    <property type="entry name" value="NDH2-like_C"/>
</dbReference>
<dbReference type="InterPro" id="IPR023753">
    <property type="entry name" value="FAD/NAD-binding_dom"/>
</dbReference>
<dbReference type="Pfam" id="PF22366">
    <property type="entry name" value="NDH2_C"/>
    <property type="match status" value="1"/>
</dbReference>
<gene>
    <name evidence="13" type="ORF">ABEG18_22055</name>
</gene>
<comment type="catalytic activity">
    <reaction evidence="8">
        <text>a quinone + NADH + H(+) = a quinol + NAD(+)</text>
        <dbReference type="Rhea" id="RHEA:46160"/>
        <dbReference type="ChEBI" id="CHEBI:15378"/>
        <dbReference type="ChEBI" id="CHEBI:24646"/>
        <dbReference type="ChEBI" id="CHEBI:57540"/>
        <dbReference type="ChEBI" id="CHEBI:57945"/>
        <dbReference type="ChEBI" id="CHEBI:132124"/>
        <dbReference type="EC" id="1.6.5.9"/>
    </reaction>
</comment>
<evidence type="ECO:0000256" key="5">
    <source>
        <dbReference type="ARBA" id="ARBA00022946"/>
    </source>
</evidence>
<protein>
    <recommendedName>
        <fullName evidence="2">NADH:ubiquinone reductase (non-electrogenic)</fullName>
        <ecNumber evidence="2">1.6.5.9</ecNumber>
    </recommendedName>
</protein>
<feature type="transmembrane region" description="Helical" evidence="10">
    <location>
        <begin position="365"/>
        <end position="385"/>
    </location>
</feature>
<keyword evidence="3" id="KW-0285">Flavoprotein</keyword>
<evidence type="ECO:0000256" key="8">
    <source>
        <dbReference type="ARBA" id="ARBA00047599"/>
    </source>
</evidence>
<keyword evidence="10" id="KW-0472">Membrane</keyword>
<evidence type="ECO:0000256" key="1">
    <source>
        <dbReference type="ARBA" id="ARBA00005272"/>
    </source>
</evidence>